<protein>
    <recommendedName>
        <fullName evidence="6">Ribosomal RNA small subunit methyltransferase G</fullName>
        <ecNumber evidence="6">2.1.1.-</ecNumber>
    </recommendedName>
    <alternativeName>
        <fullName evidence="6">16S rRNA 7-methylguanosine methyltransferase</fullName>
        <shortName evidence="6">16S rRNA m7G methyltransferase</shortName>
    </alternativeName>
</protein>
<evidence type="ECO:0000256" key="6">
    <source>
        <dbReference type="HAMAP-Rule" id="MF_00074"/>
    </source>
</evidence>
<feature type="binding site" evidence="6">
    <location>
        <position position="85"/>
    </location>
    <ligand>
        <name>S-adenosyl-L-methionine</name>
        <dbReference type="ChEBI" id="CHEBI:59789"/>
    </ligand>
</feature>
<dbReference type="PANTHER" id="PTHR31760">
    <property type="entry name" value="S-ADENOSYL-L-METHIONINE-DEPENDENT METHYLTRANSFERASES SUPERFAMILY PROTEIN"/>
    <property type="match status" value="1"/>
</dbReference>
<sequence length="245" mass="26482">MNAASLELLRQGAAELGLELSPAQEAQFGQLLRLLQEGNARLNLTALKTEPDIVLKHFVDSLTCLRGGHLTGPLSVVDLGTGGGFPTFPLAIMQPHLQLTPLDSTRKKIDFVRETALALGLDQVQPLVGRAETLGQQPEHREHYDRVVVRAVAALPILAELALPLLKVGGVLVAQKGPVSSEELLAGRRAAETLGGRVQEVDAFTLPELGDARTLVVVEKIRPTPSKYPRREGVPNAQPLFWKTK</sequence>
<dbReference type="RefSeq" id="WP_353541403.1">
    <property type="nucleotide sequence ID" value="NZ_BAABRN010000009.1"/>
</dbReference>
<keyword evidence="1 6" id="KW-0963">Cytoplasm</keyword>
<feature type="binding site" evidence="6">
    <location>
        <position position="80"/>
    </location>
    <ligand>
        <name>S-adenosyl-L-methionine</name>
        <dbReference type="ChEBI" id="CHEBI:59789"/>
    </ligand>
</feature>
<comment type="similarity">
    <text evidence="6">Belongs to the methyltransferase superfamily. RNA methyltransferase RsmG family.</text>
</comment>
<evidence type="ECO:0000313" key="8">
    <source>
        <dbReference type="Proteomes" id="UP001458946"/>
    </source>
</evidence>
<keyword evidence="4 6" id="KW-0808">Transferase</keyword>
<dbReference type="PIRSF" id="PIRSF003078">
    <property type="entry name" value="GidB"/>
    <property type="match status" value="1"/>
</dbReference>
<dbReference type="EMBL" id="BAABRN010000009">
    <property type="protein sequence ID" value="GAA5501434.1"/>
    <property type="molecule type" value="Genomic_DNA"/>
</dbReference>
<dbReference type="CDD" id="cd02440">
    <property type="entry name" value="AdoMet_MTases"/>
    <property type="match status" value="1"/>
</dbReference>
<dbReference type="Pfam" id="PF02527">
    <property type="entry name" value="GidB"/>
    <property type="match status" value="1"/>
</dbReference>
<evidence type="ECO:0000256" key="4">
    <source>
        <dbReference type="ARBA" id="ARBA00022679"/>
    </source>
</evidence>
<dbReference type="EC" id="2.1.1.-" evidence="6"/>
<keyword evidence="2 6" id="KW-0698">rRNA processing</keyword>
<dbReference type="HAMAP" id="MF_00074">
    <property type="entry name" value="16SrRNA_methyltr_G"/>
    <property type="match status" value="1"/>
</dbReference>
<feature type="binding site" evidence="6">
    <location>
        <position position="150"/>
    </location>
    <ligand>
        <name>S-adenosyl-L-methionine</name>
        <dbReference type="ChEBI" id="CHEBI:59789"/>
    </ligand>
</feature>
<evidence type="ECO:0000256" key="3">
    <source>
        <dbReference type="ARBA" id="ARBA00022603"/>
    </source>
</evidence>
<proteinExistence type="inferred from homology"/>
<gene>
    <name evidence="6 7" type="primary">rsmG</name>
    <name evidence="7" type="ORF">Dxin01_01166</name>
</gene>
<dbReference type="Proteomes" id="UP001458946">
    <property type="component" value="Unassembled WGS sequence"/>
</dbReference>
<dbReference type="SUPFAM" id="SSF53335">
    <property type="entry name" value="S-adenosyl-L-methionine-dependent methyltransferases"/>
    <property type="match status" value="1"/>
</dbReference>
<dbReference type="GO" id="GO:0008168">
    <property type="term" value="F:methyltransferase activity"/>
    <property type="evidence" value="ECO:0007669"/>
    <property type="project" value="UniProtKB-KW"/>
</dbReference>
<feature type="binding site" evidence="6">
    <location>
        <begin position="103"/>
        <end position="105"/>
    </location>
    <ligand>
        <name>S-adenosyl-L-methionine</name>
        <dbReference type="ChEBI" id="CHEBI:59789"/>
    </ligand>
</feature>
<keyword evidence="3 6" id="KW-0489">Methyltransferase</keyword>
<accession>A0ABP9V837</accession>
<evidence type="ECO:0000313" key="7">
    <source>
        <dbReference type="EMBL" id="GAA5501434.1"/>
    </source>
</evidence>
<dbReference type="NCBIfam" id="TIGR00138">
    <property type="entry name" value="rsmG_gidB"/>
    <property type="match status" value="1"/>
</dbReference>
<dbReference type="InterPro" id="IPR003682">
    <property type="entry name" value="rRNA_ssu_MeTfrase_G"/>
</dbReference>
<organism evidence="7 8">
    <name type="scientific">Deinococcus xinjiangensis</name>
    <dbReference type="NCBI Taxonomy" id="457454"/>
    <lineage>
        <taxon>Bacteria</taxon>
        <taxon>Thermotogati</taxon>
        <taxon>Deinococcota</taxon>
        <taxon>Deinococci</taxon>
        <taxon>Deinococcales</taxon>
        <taxon>Deinococcaceae</taxon>
        <taxon>Deinococcus</taxon>
    </lineage>
</organism>
<reference evidence="7 8" key="1">
    <citation type="submission" date="2024-02" db="EMBL/GenBank/DDBJ databases">
        <title>Deinococcus xinjiangensis NBRC 107630.</title>
        <authorList>
            <person name="Ichikawa N."/>
            <person name="Katano-Makiyama Y."/>
            <person name="Hidaka K."/>
        </authorList>
    </citation>
    <scope>NUCLEOTIDE SEQUENCE [LARGE SCALE GENOMIC DNA]</scope>
    <source>
        <strain evidence="7 8">NBRC 107630</strain>
    </source>
</reference>
<evidence type="ECO:0000256" key="2">
    <source>
        <dbReference type="ARBA" id="ARBA00022552"/>
    </source>
</evidence>
<feature type="binding site" evidence="6">
    <location>
        <begin position="131"/>
        <end position="132"/>
    </location>
    <ligand>
        <name>S-adenosyl-L-methionine</name>
        <dbReference type="ChEBI" id="CHEBI:59789"/>
    </ligand>
</feature>
<comment type="function">
    <text evidence="6">Specifically methylates the N7 position of a guanine in 16S rRNA.</text>
</comment>
<dbReference type="GO" id="GO:0032259">
    <property type="term" value="P:methylation"/>
    <property type="evidence" value="ECO:0007669"/>
    <property type="project" value="UniProtKB-KW"/>
</dbReference>
<keyword evidence="8" id="KW-1185">Reference proteome</keyword>
<keyword evidence="5 6" id="KW-0949">S-adenosyl-L-methionine</keyword>
<comment type="subcellular location">
    <subcellularLocation>
        <location evidence="6">Cytoplasm</location>
    </subcellularLocation>
</comment>
<comment type="caution">
    <text evidence="7">The sequence shown here is derived from an EMBL/GenBank/DDBJ whole genome shotgun (WGS) entry which is preliminary data.</text>
</comment>
<dbReference type="PANTHER" id="PTHR31760:SF0">
    <property type="entry name" value="S-ADENOSYL-L-METHIONINE-DEPENDENT METHYLTRANSFERASES SUPERFAMILY PROTEIN"/>
    <property type="match status" value="1"/>
</dbReference>
<dbReference type="Gene3D" id="3.40.50.150">
    <property type="entry name" value="Vaccinia Virus protein VP39"/>
    <property type="match status" value="1"/>
</dbReference>
<dbReference type="InterPro" id="IPR029063">
    <property type="entry name" value="SAM-dependent_MTases_sf"/>
</dbReference>
<evidence type="ECO:0000256" key="1">
    <source>
        <dbReference type="ARBA" id="ARBA00022490"/>
    </source>
</evidence>
<name>A0ABP9V837_9DEIO</name>
<evidence type="ECO:0000256" key="5">
    <source>
        <dbReference type="ARBA" id="ARBA00022691"/>
    </source>
</evidence>